<dbReference type="GO" id="GO:0003677">
    <property type="term" value="F:DNA binding"/>
    <property type="evidence" value="ECO:0007669"/>
    <property type="project" value="UniProtKB-KW"/>
</dbReference>
<dbReference type="SUPFAM" id="SSF46785">
    <property type="entry name" value="Winged helix' DNA-binding domain"/>
    <property type="match status" value="1"/>
</dbReference>
<proteinExistence type="inferred from homology"/>
<dbReference type="InterPro" id="IPR000835">
    <property type="entry name" value="HTH_MarR-typ"/>
</dbReference>
<dbReference type="RefSeq" id="WP_116224425.1">
    <property type="nucleotide sequence ID" value="NZ_AP018437.1"/>
</dbReference>
<dbReference type="AlphaFoldDB" id="A0A347ZS66"/>
<sequence length="318" mass="34993">MDSNTRRQLLAEIATLYYKEKKTQSQIGRRLGYSRSAISRLLTEAEQQGIVEITIKYPLSRDSVLERRLKDKYHLEAAFVVNSGQTSYENTLQLVGRMGAFFMEQVLKDDTVVGIGWGTSISELVRYLPYMPLSDVRVVQVIGAVGGQSNPHVDGPGVAANFANKVNAEYHILHSPLFLDTDAACNTLKQQKQIAETLDEGVRANIALLGIGTVEVDPLYSSIYRSGFMSEKEVLDVKEQGGVGNFCGAILDENGKILDHSINSRTMAVDLSRLRENCNLIVGVAAGEKKHKAIESVLNGNWLDVLITDSAAIHPILE</sequence>
<feature type="domain" description="HTH marR-type" evidence="6">
    <location>
        <begin position="16"/>
        <end position="53"/>
    </location>
</feature>
<evidence type="ECO:0000313" key="8">
    <source>
        <dbReference type="Proteomes" id="UP000256388"/>
    </source>
</evidence>
<dbReference type="InterPro" id="IPR036388">
    <property type="entry name" value="WH-like_DNA-bd_sf"/>
</dbReference>
<dbReference type="GO" id="GO:0030246">
    <property type="term" value="F:carbohydrate binding"/>
    <property type="evidence" value="ECO:0007669"/>
    <property type="project" value="InterPro"/>
</dbReference>
<evidence type="ECO:0000256" key="3">
    <source>
        <dbReference type="ARBA" id="ARBA00023125"/>
    </source>
</evidence>
<dbReference type="InterPro" id="IPR036390">
    <property type="entry name" value="WH_DNA-bd_sf"/>
</dbReference>
<name>A0A347ZS66_9CHLR</name>
<comment type="similarity">
    <text evidence="1">Belongs to the SorC transcriptional regulatory family.</text>
</comment>
<keyword evidence="4" id="KW-0804">Transcription</keyword>
<dbReference type="OrthoDB" id="9792873at2"/>
<dbReference type="InterPro" id="IPR007324">
    <property type="entry name" value="Sugar-bd_dom_put"/>
</dbReference>
<dbReference type="PANTHER" id="PTHR34294">
    <property type="entry name" value="TRANSCRIPTIONAL REGULATOR-RELATED"/>
    <property type="match status" value="1"/>
</dbReference>
<evidence type="ECO:0000259" key="5">
    <source>
        <dbReference type="Pfam" id="PF04198"/>
    </source>
</evidence>
<keyword evidence="2" id="KW-0805">Transcription regulation</keyword>
<comment type="caution">
    <text evidence="7">The sequence shown here is derived from an EMBL/GenBank/DDBJ whole genome shotgun (WGS) entry which is preliminary data.</text>
</comment>
<dbReference type="EMBL" id="QUMS01000001">
    <property type="protein sequence ID" value="REG11288.1"/>
    <property type="molecule type" value="Genomic_DNA"/>
</dbReference>
<keyword evidence="8" id="KW-1185">Reference proteome</keyword>
<dbReference type="PANTHER" id="PTHR34294:SF1">
    <property type="entry name" value="TRANSCRIPTIONAL REGULATOR LSRR"/>
    <property type="match status" value="1"/>
</dbReference>
<protein>
    <submittedName>
        <fullName evidence="7">DNA-binding transcriptional regulator LsrR (DeoR family)</fullName>
    </submittedName>
</protein>
<dbReference type="InterPro" id="IPR051054">
    <property type="entry name" value="SorC_transcr_regulators"/>
</dbReference>
<evidence type="ECO:0000256" key="2">
    <source>
        <dbReference type="ARBA" id="ARBA00023015"/>
    </source>
</evidence>
<feature type="domain" description="Sugar-binding" evidence="5">
    <location>
        <begin position="59"/>
        <end position="317"/>
    </location>
</feature>
<evidence type="ECO:0000256" key="1">
    <source>
        <dbReference type="ARBA" id="ARBA00010466"/>
    </source>
</evidence>
<evidence type="ECO:0000313" key="7">
    <source>
        <dbReference type="EMBL" id="REG11288.1"/>
    </source>
</evidence>
<keyword evidence="3 7" id="KW-0238">DNA-binding</keyword>
<organism evidence="7 8">
    <name type="scientific">Pelolinea submarina</name>
    <dbReference type="NCBI Taxonomy" id="913107"/>
    <lineage>
        <taxon>Bacteria</taxon>
        <taxon>Bacillati</taxon>
        <taxon>Chloroflexota</taxon>
        <taxon>Anaerolineae</taxon>
        <taxon>Anaerolineales</taxon>
        <taxon>Anaerolineaceae</taxon>
        <taxon>Pelolinea</taxon>
    </lineage>
</organism>
<dbReference type="Pfam" id="PF12802">
    <property type="entry name" value="MarR_2"/>
    <property type="match status" value="1"/>
</dbReference>
<gene>
    <name evidence="7" type="ORF">DFR64_1166</name>
</gene>
<dbReference type="Pfam" id="PF04198">
    <property type="entry name" value="Sugar-bind"/>
    <property type="match status" value="1"/>
</dbReference>
<dbReference type="InterPro" id="IPR037171">
    <property type="entry name" value="NagB/RpiA_transferase-like"/>
</dbReference>
<dbReference type="Gene3D" id="1.10.10.10">
    <property type="entry name" value="Winged helix-like DNA-binding domain superfamily/Winged helix DNA-binding domain"/>
    <property type="match status" value="1"/>
</dbReference>
<dbReference type="GO" id="GO:0003700">
    <property type="term" value="F:DNA-binding transcription factor activity"/>
    <property type="evidence" value="ECO:0007669"/>
    <property type="project" value="InterPro"/>
</dbReference>
<accession>A0A347ZS66</accession>
<reference evidence="7 8" key="1">
    <citation type="submission" date="2018-08" db="EMBL/GenBank/DDBJ databases">
        <title>Genomic Encyclopedia of Type Strains, Phase IV (KMG-IV): sequencing the most valuable type-strain genomes for metagenomic binning, comparative biology and taxonomic classification.</title>
        <authorList>
            <person name="Goeker M."/>
        </authorList>
    </citation>
    <scope>NUCLEOTIDE SEQUENCE [LARGE SCALE GENOMIC DNA]</scope>
    <source>
        <strain evidence="7 8">DSM 23923</strain>
    </source>
</reference>
<evidence type="ECO:0000256" key="4">
    <source>
        <dbReference type="ARBA" id="ARBA00023163"/>
    </source>
</evidence>
<evidence type="ECO:0000259" key="6">
    <source>
        <dbReference type="Pfam" id="PF12802"/>
    </source>
</evidence>
<dbReference type="Gene3D" id="3.40.50.1360">
    <property type="match status" value="1"/>
</dbReference>
<dbReference type="Proteomes" id="UP000256388">
    <property type="component" value="Unassembled WGS sequence"/>
</dbReference>
<dbReference type="SUPFAM" id="SSF100950">
    <property type="entry name" value="NagB/RpiA/CoA transferase-like"/>
    <property type="match status" value="1"/>
</dbReference>